<feature type="region of interest" description="Disordered" evidence="1">
    <location>
        <begin position="34"/>
        <end position="64"/>
    </location>
</feature>
<dbReference type="OrthoDB" id="3801343at2759"/>
<dbReference type="GeneID" id="63846468"/>
<comment type="caution">
    <text evidence="2">The sequence shown here is derived from an EMBL/GenBank/DDBJ whole genome shotgun (WGS) entry which is preliminary data.</text>
</comment>
<proteinExistence type="predicted"/>
<name>A0A9P4GDV6_9PLEO</name>
<dbReference type="PANTHER" id="PTHR42085">
    <property type="entry name" value="F-BOX DOMAIN-CONTAINING PROTEIN"/>
    <property type="match status" value="1"/>
</dbReference>
<dbReference type="RefSeq" id="XP_040786145.1">
    <property type="nucleotide sequence ID" value="XM_040929216.1"/>
</dbReference>
<sequence length="263" mass="30028">QVFRFLDLPGELRNRVYEIAAEWSYRCFPHTHIRDKPPKRRGRSKSSSASSSSAEESRHLPPRPLPYIGLTQTCSLIRTEFRGLWLSSHRFPLFALDGYFKAFFPTPPPASGPGPSPDTHRKRFDSYFDPAGKLRLWIRNEDVTDTDILGLLKYKARFPQYTITPVAAAYTNVPEETVAFIAAIVNNSNPKWCWGIRDNVITQMRLIFSGSSSNVRIVVKEKYAPQWMRPTLQPENNVPEGYLESLGLDKLTGCRIVFAVDYT</sequence>
<dbReference type="EMBL" id="ML976617">
    <property type="protein sequence ID" value="KAF1843582.1"/>
    <property type="molecule type" value="Genomic_DNA"/>
</dbReference>
<protein>
    <recommendedName>
        <fullName evidence="4">F-box domain-containing protein</fullName>
    </recommendedName>
</protein>
<dbReference type="PANTHER" id="PTHR42085:SF1">
    <property type="entry name" value="F-BOX DOMAIN-CONTAINING PROTEIN"/>
    <property type="match status" value="1"/>
</dbReference>
<evidence type="ECO:0000256" key="1">
    <source>
        <dbReference type="SAM" id="MobiDB-lite"/>
    </source>
</evidence>
<feature type="compositionally biased region" description="Basic residues" evidence="1">
    <location>
        <begin position="34"/>
        <end position="44"/>
    </location>
</feature>
<dbReference type="InterPro" id="IPR038883">
    <property type="entry name" value="AN11006-like"/>
</dbReference>
<evidence type="ECO:0008006" key="4">
    <source>
        <dbReference type="Google" id="ProtNLM"/>
    </source>
</evidence>
<feature type="compositionally biased region" description="Low complexity" evidence="1">
    <location>
        <begin position="45"/>
        <end position="54"/>
    </location>
</feature>
<evidence type="ECO:0000313" key="3">
    <source>
        <dbReference type="Proteomes" id="UP000800039"/>
    </source>
</evidence>
<evidence type="ECO:0000313" key="2">
    <source>
        <dbReference type="EMBL" id="KAF1843582.1"/>
    </source>
</evidence>
<dbReference type="Proteomes" id="UP000800039">
    <property type="component" value="Unassembled WGS sequence"/>
</dbReference>
<gene>
    <name evidence="2" type="ORF">K460DRAFT_290651</name>
</gene>
<reference evidence="2" key="1">
    <citation type="submission" date="2020-01" db="EMBL/GenBank/DDBJ databases">
        <authorList>
            <consortium name="DOE Joint Genome Institute"/>
            <person name="Haridas S."/>
            <person name="Albert R."/>
            <person name="Binder M."/>
            <person name="Bloem J."/>
            <person name="Labutti K."/>
            <person name="Salamov A."/>
            <person name="Andreopoulos B."/>
            <person name="Baker S.E."/>
            <person name="Barry K."/>
            <person name="Bills G."/>
            <person name="Bluhm B.H."/>
            <person name="Cannon C."/>
            <person name="Castanera R."/>
            <person name="Culley D.E."/>
            <person name="Daum C."/>
            <person name="Ezra D."/>
            <person name="Gonzalez J.B."/>
            <person name="Henrissat B."/>
            <person name="Kuo A."/>
            <person name="Liang C."/>
            <person name="Lipzen A."/>
            <person name="Lutzoni F."/>
            <person name="Magnuson J."/>
            <person name="Mondo S."/>
            <person name="Nolan M."/>
            <person name="Ohm R."/>
            <person name="Pangilinan J."/>
            <person name="Park H.-J."/>
            <person name="Ramirez L."/>
            <person name="Alfaro M."/>
            <person name="Sun H."/>
            <person name="Tritt A."/>
            <person name="Yoshinaga Y."/>
            <person name="Zwiers L.-H."/>
            <person name="Turgeon B.G."/>
            <person name="Goodwin S.B."/>
            <person name="Spatafora J.W."/>
            <person name="Crous P.W."/>
            <person name="Grigoriev I.V."/>
        </authorList>
    </citation>
    <scope>NUCLEOTIDE SEQUENCE</scope>
    <source>
        <strain evidence="2">CBS 394.84</strain>
    </source>
</reference>
<keyword evidence="3" id="KW-1185">Reference proteome</keyword>
<accession>A0A9P4GDV6</accession>
<dbReference type="AlphaFoldDB" id="A0A9P4GDV6"/>
<organism evidence="2 3">
    <name type="scientific">Cucurbitaria berberidis CBS 394.84</name>
    <dbReference type="NCBI Taxonomy" id="1168544"/>
    <lineage>
        <taxon>Eukaryota</taxon>
        <taxon>Fungi</taxon>
        <taxon>Dikarya</taxon>
        <taxon>Ascomycota</taxon>
        <taxon>Pezizomycotina</taxon>
        <taxon>Dothideomycetes</taxon>
        <taxon>Pleosporomycetidae</taxon>
        <taxon>Pleosporales</taxon>
        <taxon>Pleosporineae</taxon>
        <taxon>Cucurbitariaceae</taxon>
        <taxon>Cucurbitaria</taxon>
    </lineage>
</organism>
<feature type="non-terminal residue" evidence="2">
    <location>
        <position position="1"/>
    </location>
</feature>